<feature type="domain" description="Ionotropic glutamate receptor C-terminal" evidence="3">
    <location>
        <begin position="33"/>
        <end position="254"/>
    </location>
</feature>
<name>A0A8J8MM24_9FIRM</name>
<organism evidence="4 5">
    <name type="scientific">Vallitalea pronyensis</name>
    <dbReference type="NCBI Taxonomy" id="1348613"/>
    <lineage>
        <taxon>Bacteria</taxon>
        <taxon>Bacillati</taxon>
        <taxon>Bacillota</taxon>
        <taxon>Clostridia</taxon>
        <taxon>Lachnospirales</taxon>
        <taxon>Vallitaleaceae</taxon>
        <taxon>Vallitalea</taxon>
    </lineage>
</organism>
<dbReference type="InterPro" id="IPR001638">
    <property type="entry name" value="Solute-binding_3/MltF_N"/>
</dbReference>
<accession>A0A8J8MM24</accession>
<dbReference type="PROSITE" id="PS51257">
    <property type="entry name" value="PROKAR_LIPOPROTEIN"/>
    <property type="match status" value="1"/>
</dbReference>
<dbReference type="PANTHER" id="PTHR35936:SF17">
    <property type="entry name" value="ARGININE-BINDING EXTRACELLULAR PROTEIN ARTP"/>
    <property type="match status" value="1"/>
</dbReference>
<proteinExistence type="predicted"/>
<dbReference type="KEGG" id="vpy:HZI73_17555"/>
<dbReference type="AlphaFoldDB" id="A0A8J8MM24"/>
<dbReference type="Proteomes" id="UP000683246">
    <property type="component" value="Chromosome"/>
</dbReference>
<gene>
    <name evidence="4" type="ORF">HZI73_17555</name>
</gene>
<evidence type="ECO:0000259" key="3">
    <source>
        <dbReference type="SMART" id="SM00079"/>
    </source>
</evidence>
<dbReference type="SUPFAM" id="SSF53850">
    <property type="entry name" value="Periplasmic binding protein-like II"/>
    <property type="match status" value="1"/>
</dbReference>
<dbReference type="CDD" id="cd13629">
    <property type="entry name" value="PBP2_Dsm1740"/>
    <property type="match status" value="1"/>
</dbReference>
<dbReference type="SMART" id="SM00062">
    <property type="entry name" value="PBPb"/>
    <property type="match status" value="1"/>
</dbReference>
<evidence type="ECO:0000313" key="5">
    <source>
        <dbReference type="Proteomes" id="UP000683246"/>
    </source>
</evidence>
<dbReference type="PANTHER" id="PTHR35936">
    <property type="entry name" value="MEMBRANE-BOUND LYTIC MUREIN TRANSGLYCOSYLASE F"/>
    <property type="match status" value="1"/>
</dbReference>
<protein>
    <submittedName>
        <fullName evidence="4">Transporter substrate-binding domain-containing protein</fullName>
    </submittedName>
</protein>
<dbReference type="SMART" id="SM00079">
    <property type="entry name" value="PBPe"/>
    <property type="match status" value="1"/>
</dbReference>
<keyword evidence="5" id="KW-1185">Reference proteome</keyword>
<dbReference type="Gene3D" id="3.40.190.10">
    <property type="entry name" value="Periplasmic binding protein-like II"/>
    <property type="match status" value="2"/>
</dbReference>
<dbReference type="Pfam" id="PF00497">
    <property type="entry name" value="SBP_bac_3"/>
    <property type="match status" value="1"/>
</dbReference>
<evidence type="ECO:0000256" key="1">
    <source>
        <dbReference type="ARBA" id="ARBA00022729"/>
    </source>
</evidence>
<dbReference type="GO" id="GO:0016020">
    <property type="term" value="C:membrane"/>
    <property type="evidence" value="ECO:0007669"/>
    <property type="project" value="InterPro"/>
</dbReference>
<reference evidence="4" key="1">
    <citation type="submission" date="2020-07" db="EMBL/GenBank/DDBJ databases">
        <title>Vallitalea pronyensis genome.</title>
        <authorList>
            <person name="Postec A."/>
        </authorList>
    </citation>
    <scope>NUCLEOTIDE SEQUENCE</scope>
    <source>
        <strain evidence="4">FatNI3</strain>
    </source>
</reference>
<dbReference type="EMBL" id="CP058649">
    <property type="protein sequence ID" value="QUI23991.1"/>
    <property type="molecule type" value="Genomic_DNA"/>
</dbReference>
<evidence type="ECO:0000259" key="2">
    <source>
        <dbReference type="SMART" id="SM00062"/>
    </source>
</evidence>
<dbReference type="GO" id="GO:0015276">
    <property type="term" value="F:ligand-gated monoatomic ion channel activity"/>
    <property type="evidence" value="ECO:0007669"/>
    <property type="project" value="InterPro"/>
</dbReference>
<sequence>MKKLLVIISIGLLTSMLLIGCSSKKTDTAEEDTLIVGMELAYPPFETKDDEGNPMGVSVDLAKALGEHLERPVKIENTNWDGLIPSLQTGKIDVVISSMTITDERSKIVDFSDAYARSYLALLVNNKSGVKSMEDLNQKDKVIAVKKGTTGYIYANKHLEQATVNGFSSENACVTEVIQGKADAFIYDQLTIYRQNQQNSDTTEAILIPFQDSEGWGMAVKKDNEALLSSINTFIAEYKSDGGFDELTDRYMKEEKETFDALGFPWFFD</sequence>
<keyword evidence="1" id="KW-0732">Signal</keyword>
<dbReference type="RefSeq" id="WP_212694681.1">
    <property type="nucleotide sequence ID" value="NZ_CP058649.1"/>
</dbReference>
<feature type="domain" description="Solute-binding protein family 3/N-terminal" evidence="2">
    <location>
        <begin position="33"/>
        <end position="255"/>
    </location>
</feature>
<evidence type="ECO:0000313" key="4">
    <source>
        <dbReference type="EMBL" id="QUI23991.1"/>
    </source>
</evidence>
<dbReference type="InterPro" id="IPR001320">
    <property type="entry name" value="Iontro_rcpt_C"/>
</dbReference>